<dbReference type="Proteomes" id="UP000179616">
    <property type="component" value="Unassembled WGS sequence"/>
</dbReference>
<evidence type="ECO:0000313" key="4">
    <source>
        <dbReference type="Proteomes" id="UP000179616"/>
    </source>
</evidence>
<dbReference type="Gene3D" id="3.40.50.2000">
    <property type="entry name" value="Glycogen Phosphorylase B"/>
    <property type="match status" value="2"/>
</dbReference>
<comment type="caution">
    <text evidence="3">The sequence shown here is derived from an EMBL/GenBank/DDBJ whole genome shotgun (WGS) entry which is preliminary data.</text>
</comment>
<evidence type="ECO:0000256" key="1">
    <source>
        <dbReference type="ARBA" id="ARBA00022679"/>
    </source>
</evidence>
<dbReference type="Pfam" id="PF00534">
    <property type="entry name" value="Glycos_transf_1"/>
    <property type="match status" value="1"/>
</dbReference>
<dbReference type="GO" id="GO:0016757">
    <property type="term" value="F:glycosyltransferase activity"/>
    <property type="evidence" value="ECO:0007669"/>
    <property type="project" value="InterPro"/>
</dbReference>
<organism evidence="3 4">
    <name type="scientific">Mycobacteroides franklinii</name>
    <dbReference type="NCBI Taxonomy" id="948102"/>
    <lineage>
        <taxon>Bacteria</taxon>
        <taxon>Bacillati</taxon>
        <taxon>Actinomycetota</taxon>
        <taxon>Actinomycetes</taxon>
        <taxon>Mycobacteriales</taxon>
        <taxon>Mycobacteriaceae</taxon>
        <taxon>Mycobacteroides</taxon>
    </lineage>
</organism>
<accession>A0A1S1L5X3</accession>
<dbReference type="OrthoDB" id="9809227at2"/>
<dbReference type="GeneID" id="57169505"/>
<sequence>MKIGVIASVAHRLPPLNYGPWEQIASTLTEGFVARGHEVTLFATADSTTSARLFGTVQSGYEESEGADAKVCEALHNSSVFEHGDEFDVLANHFDFMPLTYSRLVSVPMVTTIHGFSSPKIVPVYQAFDDIAHYVAISNANRHPALRYDSTIYHGIDLSKFTFVPTVGKYLLFLGRIHPDKGTHVAIDVARRAGLPLIIAGIIQDEKYFRAAVEPHLTGAEVTYVGPVGPLKRDELLGGARALLHLISFAEPFGLSVVESLATGTPVIATPLGSMPELIQHDSTGFLVVDTGSAVAAVADIETLDRYACRADVEKRFSADRCVDAYLALFERICRPRS</sequence>
<evidence type="ECO:0000259" key="2">
    <source>
        <dbReference type="Pfam" id="PF00534"/>
    </source>
</evidence>
<dbReference type="AlphaFoldDB" id="A0A1S1L5X3"/>
<feature type="domain" description="Glycosyl transferase family 1" evidence="2">
    <location>
        <begin position="168"/>
        <end position="303"/>
    </location>
</feature>
<name>A0A1S1L5X3_9MYCO</name>
<protein>
    <submittedName>
        <fullName evidence="3">Glycosyl transferase</fullName>
    </submittedName>
</protein>
<proteinExistence type="predicted"/>
<dbReference type="STRING" id="948102.BKG76_22025"/>
<dbReference type="CDD" id="cd03802">
    <property type="entry name" value="GT4_AviGT4-like"/>
    <property type="match status" value="1"/>
</dbReference>
<dbReference type="EMBL" id="MLIK01000024">
    <property type="protein sequence ID" value="OHU19156.1"/>
    <property type="molecule type" value="Genomic_DNA"/>
</dbReference>
<gene>
    <name evidence="3" type="ORF">BKG76_22025</name>
</gene>
<dbReference type="PANTHER" id="PTHR12526:SF595">
    <property type="entry name" value="BLL5217 PROTEIN"/>
    <property type="match status" value="1"/>
</dbReference>
<dbReference type="SUPFAM" id="SSF53756">
    <property type="entry name" value="UDP-Glycosyltransferase/glycogen phosphorylase"/>
    <property type="match status" value="1"/>
</dbReference>
<keyword evidence="1 3" id="KW-0808">Transferase</keyword>
<reference evidence="3 4" key="1">
    <citation type="submission" date="2016-10" db="EMBL/GenBank/DDBJ databases">
        <title>Evaluation of Human, Veterinary and Environmental Mycobacterium chelonae Isolates by Core Genome Phylogenomic Analysis, Targeted Gene Comparison, and Anti-microbial Susceptibility Patterns: A Tale of Mistaken Identities.</title>
        <authorList>
            <person name="Fogelson S.B."/>
            <person name="Camus A.C."/>
            <person name="Lorenz W."/>
            <person name="Vasireddy R."/>
            <person name="Vasireddy S."/>
            <person name="Smith T."/>
            <person name="Brown-Elliott B.A."/>
            <person name="Wallace R.J.Jr."/>
            <person name="Hasan N.A."/>
            <person name="Reischl U."/>
            <person name="Sanchez S."/>
        </authorList>
    </citation>
    <scope>NUCLEOTIDE SEQUENCE [LARGE SCALE GENOMIC DNA]</scope>
    <source>
        <strain evidence="3 4">1559</strain>
    </source>
</reference>
<dbReference type="RefSeq" id="WP_070939805.1">
    <property type="nucleotide sequence ID" value="NZ_MLIK01000024.1"/>
</dbReference>
<dbReference type="InterPro" id="IPR001296">
    <property type="entry name" value="Glyco_trans_1"/>
</dbReference>
<dbReference type="PANTHER" id="PTHR12526">
    <property type="entry name" value="GLYCOSYLTRANSFERASE"/>
    <property type="match status" value="1"/>
</dbReference>
<evidence type="ECO:0000313" key="3">
    <source>
        <dbReference type="EMBL" id="OHU19156.1"/>
    </source>
</evidence>